<gene>
    <name evidence="1" type="ORF">MM415B00927_0007</name>
</gene>
<accession>A0A6M3IVI0</accession>
<dbReference type="AlphaFoldDB" id="A0A6M3IVI0"/>
<proteinExistence type="predicted"/>
<reference evidence="1" key="1">
    <citation type="submission" date="2020-03" db="EMBL/GenBank/DDBJ databases">
        <title>The deep terrestrial virosphere.</title>
        <authorList>
            <person name="Holmfeldt K."/>
            <person name="Nilsson E."/>
            <person name="Simone D."/>
            <person name="Lopez-Fernandez M."/>
            <person name="Wu X."/>
            <person name="de Brujin I."/>
            <person name="Lundin D."/>
            <person name="Andersson A."/>
            <person name="Bertilsson S."/>
            <person name="Dopson M."/>
        </authorList>
    </citation>
    <scope>NUCLEOTIDE SEQUENCE</scope>
    <source>
        <strain evidence="1">MM415B00927</strain>
    </source>
</reference>
<evidence type="ECO:0000313" key="1">
    <source>
        <dbReference type="EMBL" id="QJA61520.1"/>
    </source>
</evidence>
<dbReference type="EMBL" id="MT141444">
    <property type="protein sequence ID" value="QJA61520.1"/>
    <property type="molecule type" value="Genomic_DNA"/>
</dbReference>
<organism evidence="1">
    <name type="scientific">viral metagenome</name>
    <dbReference type="NCBI Taxonomy" id="1070528"/>
    <lineage>
        <taxon>unclassified sequences</taxon>
        <taxon>metagenomes</taxon>
        <taxon>organismal metagenomes</taxon>
    </lineage>
</organism>
<name>A0A6M3IVI0_9ZZZZ</name>
<sequence length="78" mass="9065">MNIAEEISMLRYEEAVVLPKFKASLDRLLNKRAYDYVLTTHSVEAQDLPQFVEKAVNEGNAVLIEREHNGFMVVIWRD</sequence>
<protein>
    <submittedName>
        <fullName evidence="1">Uncharacterized protein</fullName>
    </submittedName>
</protein>